<dbReference type="AlphaFoldDB" id="A0AAD6TEG6"/>
<reference evidence="1" key="1">
    <citation type="submission" date="2023-03" db="EMBL/GenBank/DDBJ databases">
        <title>Massive genome expansion in bonnet fungi (Mycena s.s.) driven by repeated elements and novel gene families across ecological guilds.</title>
        <authorList>
            <consortium name="Lawrence Berkeley National Laboratory"/>
            <person name="Harder C.B."/>
            <person name="Miyauchi S."/>
            <person name="Viragh M."/>
            <person name="Kuo A."/>
            <person name="Thoen E."/>
            <person name="Andreopoulos B."/>
            <person name="Lu D."/>
            <person name="Skrede I."/>
            <person name="Drula E."/>
            <person name="Henrissat B."/>
            <person name="Morin E."/>
            <person name="Kohler A."/>
            <person name="Barry K."/>
            <person name="LaButti K."/>
            <person name="Morin E."/>
            <person name="Salamov A."/>
            <person name="Lipzen A."/>
            <person name="Mereny Z."/>
            <person name="Hegedus B."/>
            <person name="Baldrian P."/>
            <person name="Stursova M."/>
            <person name="Weitz H."/>
            <person name="Taylor A."/>
            <person name="Grigoriev I.V."/>
            <person name="Nagy L.G."/>
            <person name="Martin F."/>
            <person name="Kauserud H."/>
        </authorList>
    </citation>
    <scope>NUCLEOTIDE SEQUENCE</scope>
    <source>
        <strain evidence="1">CBHHK200</strain>
    </source>
</reference>
<dbReference type="Proteomes" id="UP001218188">
    <property type="component" value="Unassembled WGS sequence"/>
</dbReference>
<evidence type="ECO:0000313" key="2">
    <source>
        <dbReference type="Proteomes" id="UP001218188"/>
    </source>
</evidence>
<feature type="non-terminal residue" evidence="1">
    <location>
        <position position="1"/>
    </location>
</feature>
<keyword evidence="2" id="KW-1185">Reference proteome</keyword>
<organism evidence="1 2">
    <name type="scientific">Mycena alexandri</name>
    <dbReference type="NCBI Taxonomy" id="1745969"/>
    <lineage>
        <taxon>Eukaryota</taxon>
        <taxon>Fungi</taxon>
        <taxon>Dikarya</taxon>
        <taxon>Basidiomycota</taxon>
        <taxon>Agaricomycotina</taxon>
        <taxon>Agaricomycetes</taxon>
        <taxon>Agaricomycetidae</taxon>
        <taxon>Agaricales</taxon>
        <taxon>Marasmiineae</taxon>
        <taxon>Mycenaceae</taxon>
        <taxon>Mycena</taxon>
    </lineage>
</organism>
<dbReference type="EMBL" id="JARJCM010000005">
    <property type="protein sequence ID" value="KAJ7045031.1"/>
    <property type="molecule type" value="Genomic_DNA"/>
</dbReference>
<accession>A0AAD6TEG6</accession>
<protein>
    <submittedName>
        <fullName evidence="1">Uncharacterized protein</fullName>
    </submittedName>
</protein>
<sequence length="68" mass="7936">SHDEIHNRWLRTMNIRLKLDCALTDAGKYGKRAIKKDLVHKTWVKVLKNEVNLPKEWTREAEVLVGIG</sequence>
<comment type="caution">
    <text evidence="1">The sequence shown here is derived from an EMBL/GenBank/DDBJ whole genome shotgun (WGS) entry which is preliminary data.</text>
</comment>
<gene>
    <name evidence="1" type="ORF">C8F04DRAFT_940756</name>
</gene>
<name>A0AAD6TEG6_9AGAR</name>
<evidence type="ECO:0000313" key="1">
    <source>
        <dbReference type="EMBL" id="KAJ7045031.1"/>
    </source>
</evidence>
<proteinExistence type="predicted"/>